<dbReference type="Proteomes" id="UP000533469">
    <property type="component" value="Unassembled WGS sequence"/>
</dbReference>
<dbReference type="GO" id="GO:0004803">
    <property type="term" value="F:transposase activity"/>
    <property type="evidence" value="ECO:0007669"/>
    <property type="project" value="TreeGrafter"/>
</dbReference>
<dbReference type="InterPro" id="IPR036397">
    <property type="entry name" value="RNaseH_sf"/>
</dbReference>
<dbReference type="PROSITE" id="PS50994">
    <property type="entry name" value="INTEGRASE"/>
    <property type="match status" value="1"/>
</dbReference>
<dbReference type="NCBIfam" id="NF033563">
    <property type="entry name" value="transpos_IS30"/>
    <property type="match status" value="1"/>
</dbReference>
<dbReference type="InterPro" id="IPR053392">
    <property type="entry name" value="Transposase_IS30-like"/>
</dbReference>
<dbReference type="PANTHER" id="PTHR10948:SF23">
    <property type="entry name" value="TRANSPOSASE INSI FOR INSERTION SEQUENCE ELEMENT IS30A-RELATED"/>
    <property type="match status" value="1"/>
</dbReference>
<name>A0A839ZAB9_9HYPH</name>
<sequence>MQLSHETIYRSLFVQARGVLKKELLARLRSRRVMRRGKMATAAGQTRGQIIGAVSMRERPAEIEDRAVPGHWEGDLLSGARNSHIATLVERRSRFVMLVRVAGKDSESVVDALVRRVRRLSEGLMASLTWDRGTERAYHRRFTLATDVAVHSCDPQSPWQRGSNENTNGLLRQYSPRGMDLSSLTQDHLDDVALSLNTRPRKTLGYRTPADTLNGAVALTG</sequence>
<feature type="domain" description="Integrase catalytic" evidence="1">
    <location>
        <begin position="56"/>
        <end position="217"/>
    </location>
</feature>
<dbReference type="RefSeq" id="WP_183189859.1">
    <property type="nucleotide sequence ID" value="NZ_JACICD010000004.1"/>
</dbReference>
<reference evidence="2 3" key="1">
    <citation type="submission" date="2020-08" db="EMBL/GenBank/DDBJ databases">
        <title>Genomic Encyclopedia of Type Strains, Phase IV (KMG-IV): sequencing the most valuable type-strain genomes for metagenomic binning, comparative biology and taxonomic classification.</title>
        <authorList>
            <person name="Goeker M."/>
        </authorList>
    </citation>
    <scope>NUCLEOTIDE SEQUENCE [LARGE SCALE GENOMIC DNA]</scope>
    <source>
        <strain evidence="2 3">DSM 5895</strain>
    </source>
</reference>
<evidence type="ECO:0000313" key="2">
    <source>
        <dbReference type="EMBL" id="MBB3771667.1"/>
    </source>
</evidence>
<dbReference type="InterPro" id="IPR012337">
    <property type="entry name" value="RNaseH-like_sf"/>
</dbReference>
<protein>
    <submittedName>
        <fullName evidence="2">IS30 family transposase</fullName>
    </submittedName>
</protein>
<dbReference type="GO" id="GO:0015074">
    <property type="term" value="P:DNA integration"/>
    <property type="evidence" value="ECO:0007669"/>
    <property type="project" value="InterPro"/>
</dbReference>
<dbReference type="EMBL" id="JACICD010000004">
    <property type="protein sequence ID" value="MBB3771667.1"/>
    <property type="molecule type" value="Genomic_DNA"/>
</dbReference>
<dbReference type="InterPro" id="IPR051917">
    <property type="entry name" value="Transposase-Integrase"/>
</dbReference>
<organism evidence="2 3">
    <name type="scientific">Ancylobacter tetraedralis</name>
    <dbReference type="NCBI Taxonomy" id="217068"/>
    <lineage>
        <taxon>Bacteria</taxon>
        <taxon>Pseudomonadati</taxon>
        <taxon>Pseudomonadota</taxon>
        <taxon>Alphaproteobacteria</taxon>
        <taxon>Hyphomicrobiales</taxon>
        <taxon>Xanthobacteraceae</taxon>
        <taxon>Ancylobacter</taxon>
    </lineage>
</organism>
<dbReference type="Pfam" id="PF00665">
    <property type="entry name" value="rve"/>
    <property type="match status" value="1"/>
</dbReference>
<proteinExistence type="predicted"/>
<dbReference type="GO" id="GO:0005829">
    <property type="term" value="C:cytosol"/>
    <property type="evidence" value="ECO:0007669"/>
    <property type="project" value="TreeGrafter"/>
</dbReference>
<comment type="caution">
    <text evidence="2">The sequence shown here is derived from an EMBL/GenBank/DDBJ whole genome shotgun (WGS) entry which is preliminary data.</text>
</comment>
<accession>A0A839ZAB9</accession>
<gene>
    <name evidence="2" type="ORF">FHS55_002276</name>
</gene>
<dbReference type="PANTHER" id="PTHR10948">
    <property type="entry name" value="TRANSPOSASE"/>
    <property type="match status" value="1"/>
</dbReference>
<dbReference type="GO" id="GO:0032196">
    <property type="term" value="P:transposition"/>
    <property type="evidence" value="ECO:0007669"/>
    <property type="project" value="TreeGrafter"/>
</dbReference>
<keyword evidence="3" id="KW-1185">Reference proteome</keyword>
<dbReference type="InterPro" id="IPR001584">
    <property type="entry name" value="Integrase_cat-core"/>
</dbReference>
<evidence type="ECO:0000313" key="3">
    <source>
        <dbReference type="Proteomes" id="UP000533469"/>
    </source>
</evidence>
<evidence type="ECO:0000259" key="1">
    <source>
        <dbReference type="PROSITE" id="PS50994"/>
    </source>
</evidence>
<dbReference type="AlphaFoldDB" id="A0A839ZAB9"/>
<dbReference type="GO" id="GO:0003676">
    <property type="term" value="F:nucleic acid binding"/>
    <property type="evidence" value="ECO:0007669"/>
    <property type="project" value="InterPro"/>
</dbReference>
<dbReference type="SUPFAM" id="SSF53098">
    <property type="entry name" value="Ribonuclease H-like"/>
    <property type="match status" value="1"/>
</dbReference>
<dbReference type="Gene3D" id="3.30.420.10">
    <property type="entry name" value="Ribonuclease H-like superfamily/Ribonuclease H"/>
    <property type="match status" value="1"/>
</dbReference>